<dbReference type="GO" id="GO:0015250">
    <property type="term" value="F:water channel activity"/>
    <property type="evidence" value="ECO:0007669"/>
    <property type="project" value="TreeGrafter"/>
</dbReference>
<dbReference type="InterPro" id="IPR050363">
    <property type="entry name" value="MIP/Aquaporin"/>
</dbReference>
<evidence type="ECO:0000256" key="4">
    <source>
        <dbReference type="ARBA" id="ARBA00022692"/>
    </source>
</evidence>
<keyword evidence="12" id="KW-1185">Reference proteome</keyword>
<gene>
    <name evidence="11" type="ORF">DFH94DRAFT_633891</name>
</gene>
<reference evidence="11" key="1">
    <citation type="submission" date="2019-10" db="EMBL/GenBank/DDBJ databases">
        <authorList>
            <consortium name="DOE Joint Genome Institute"/>
            <person name="Kuo A."/>
            <person name="Miyauchi S."/>
            <person name="Kiss E."/>
            <person name="Drula E."/>
            <person name="Kohler A."/>
            <person name="Sanchez-Garcia M."/>
            <person name="Andreopoulos B."/>
            <person name="Barry K.W."/>
            <person name="Bonito G."/>
            <person name="Buee M."/>
            <person name="Carver A."/>
            <person name="Chen C."/>
            <person name="Cichocki N."/>
            <person name="Clum A."/>
            <person name="Culley D."/>
            <person name="Crous P.W."/>
            <person name="Fauchery L."/>
            <person name="Girlanda M."/>
            <person name="Hayes R."/>
            <person name="Keri Z."/>
            <person name="LaButti K."/>
            <person name="Lipzen A."/>
            <person name="Lombard V."/>
            <person name="Magnuson J."/>
            <person name="Maillard F."/>
            <person name="Morin E."/>
            <person name="Murat C."/>
            <person name="Nolan M."/>
            <person name="Ohm R."/>
            <person name="Pangilinan J."/>
            <person name="Pereira M."/>
            <person name="Perotto S."/>
            <person name="Peter M."/>
            <person name="Riley R."/>
            <person name="Sitrit Y."/>
            <person name="Stielow B."/>
            <person name="Szollosi G."/>
            <person name="Zifcakova L."/>
            <person name="Stursova M."/>
            <person name="Spatafora J.W."/>
            <person name="Tedersoo L."/>
            <person name="Vaario L.-M."/>
            <person name="Yamada A."/>
            <person name="Yan M."/>
            <person name="Wang P."/>
            <person name="Xu J."/>
            <person name="Bruns T."/>
            <person name="Baldrian P."/>
            <person name="Vilgalys R."/>
            <person name="Henrissat B."/>
            <person name="Grigoriev I.V."/>
            <person name="Hibbett D."/>
            <person name="Nagy L.G."/>
            <person name="Martin F.M."/>
        </authorList>
    </citation>
    <scope>NUCLEOTIDE SEQUENCE</scope>
    <source>
        <strain evidence="11">Prilba</strain>
    </source>
</reference>
<feature type="transmembrane region" description="Helical" evidence="10">
    <location>
        <begin position="123"/>
        <end position="143"/>
    </location>
</feature>
<evidence type="ECO:0000256" key="7">
    <source>
        <dbReference type="ARBA" id="ARBA00023136"/>
    </source>
</evidence>
<accession>A0A9P5T6F9</accession>
<evidence type="ECO:0000256" key="5">
    <source>
        <dbReference type="ARBA" id="ARBA00022737"/>
    </source>
</evidence>
<feature type="transmembrane region" description="Helical" evidence="10">
    <location>
        <begin position="178"/>
        <end position="195"/>
    </location>
</feature>
<keyword evidence="4 9" id="KW-0812">Transmembrane</keyword>
<dbReference type="Gene3D" id="1.20.1080.10">
    <property type="entry name" value="Glycerol uptake facilitator protein"/>
    <property type="match status" value="1"/>
</dbReference>
<evidence type="ECO:0000256" key="3">
    <source>
        <dbReference type="ARBA" id="ARBA00022448"/>
    </source>
</evidence>
<reference evidence="11" key="2">
    <citation type="journal article" date="2020" name="Nat. Commun.">
        <title>Large-scale genome sequencing of mycorrhizal fungi provides insights into the early evolution of symbiotic traits.</title>
        <authorList>
            <person name="Miyauchi S."/>
            <person name="Kiss E."/>
            <person name="Kuo A."/>
            <person name="Drula E."/>
            <person name="Kohler A."/>
            <person name="Sanchez-Garcia M."/>
            <person name="Morin E."/>
            <person name="Andreopoulos B."/>
            <person name="Barry K.W."/>
            <person name="Bonito G."/>
            <person name="Buee M."/>
            <person name="Carver A."/>
            <person name="Chen C."/>
            <person name="Cichocki N."/>
            <person name="Clum A."/>
            <person name="Culley D."/>
            <person name="Crous P.W."/>
            <person name="Fauchery L."/>
            <person name="Girlanda M."/>
            <person name="Hayes R.D."/>
            <person name="Keri Z."/>
            <person name="LaButti K."/>
            <person name="Lipzen A."/>
            <person name="Lombard V."/>
            <person name="Magnuson J."/>
            <person name="Maillard F."/>
            <person name="Murat C."/>
            <person name="Nolan M."/>
            <person name="Ohm R.A."/>
            <person name="Pangilinan J."/>
            <person name="Pereira M.F."/>
            <person name="Perotto S."/>
            <person name="Peter M."/>
            <person name="Pfister S."/>
            <person name="Riley R."/>
            <person name="Sitrit Y."/>
            <person name="Stielow J.B."/>
            <person name="Szollosi G."/>
            <person name="Zifcakova L."/>
            <person name="Stursova M."/>
            <person name="Spatafora J.W."/>
            <person name="Tedersoo L."/>
            <person name="Vaario L.M."/>
            <person name="Yamada A."/>
            <person name="Yan M."/>
            <person name="Wang P."/>
            <person name="Xu J."/>
            <person name="Bruns T."/>
            <person name="Baldrian P."/>
            <person name="Vilgalys R."/>
            <person name="Dunand C."/>
            <person name="Henrissat B."/>
            <person name="Grigoriev I.V."/>
            <person name="Hibbett D."/>
            <person name="Nagy L.G."/>
            <person name="Martin F.M."/>
        </authorList>
    </citation>
    <scope>NUCLEOTIDE SEQUENCE</scope>
    <source>
        <strain evidence="11">Prilba</strain>
    </source>
</reference>
<evidence type="ECO:0000256" key="1">
    <source>
        <dbReference type="ARBA" id="ARBA00004141"/>
    </source>
</evidence>
<evidence type="ECO:0000256" key="2">
    <source>
        <dbReference type="ARBA" id="ARBA00006175"/>
    </source>
</evidence>
<dbReference type="PANTHER" id="PTHR43829:SF9">
    <property type="entry name" value="AQUAPORIN-9"/>
    <property type="match status" value="1"/>
</dbReference>
<sequence>MITPLFTRTIGHGFGWPLKLYTTALTLTLCPREIIREPAAEMLGTMILTLVGTAGNCQAVLSANTGVASSPKGDYLSLAFGWACSVSLGAWVAGGVTGGHVNPVITLCMAVFRDLPWWKVPGYVLGQLIGAWAGAILVFGNYFHAIDIVEGQKGLRTLTTASLFGTYALDYMPSANCFFDEFIGTFILLLVVFAVTDKRNSPPPGYLVPLVVFIAILGIAVAFGMQTGISSVGFAINPARDLGPRIMTAMVGYGRQVFDFRSQYWIWSPLLGSISGGLTAAFLYDVLIYRGPESFVNAP</sequence>
<keyword evidence="7 10" id="KW-0472">Membrane</keyword>
<evidence type="ECO:0000256" key="9">
    <source>
        <dbReference type="RuleBase" id="RU000477"/>
    </source>
</evidence>
<keyword evidence="5" id="KW-0677">Repeat</keyword>
<evidence type="ECO:0000256" key="6">
    <source>
        <dbReference type="ARBA" id="ARBA00022989"/>
    </source>
</evidence>
<keyword evidence="6 10" id="KW-1133">Transmembrane helix</keyword>
<comment type="similarity">
    <text evidence="2 9">Belongs to the MIP/aquaporin (TC 1.A.8) family.</text>
</comment>
<dbReference type="SUPFAM" id="SSF81338">
    <property type="entry name" value="Aquaporin-like"/>
    <property type="match status" value="1"/>
</dbReference>
<comment type="caution">
    <text evidence="11">The sequence shown here is derived from an EMBL/GenBank/DDBJ whole genome shotgun (WGS) entry which is preliminary data.</text>
</comment>
<keyword evidence="3 9" id="KW-0813">Transport</keyword>
<dbReference type="AlphaFoldDB" id="A0A9P5T6F9"/>
<comment type="subcellular location">
    <subcellularLocation>
        <location evidence="1">Membrane</location>
        <topology evidence="1">Multi-pass membrane protein</topology>
    </subcellularLocation>
</comment>
<dbReference type="PRINTS" id="PR00783">
    <property type="entry name" value="MINTRINSICP"/>
</dbReference>
<dbReference type="GO" id="GO:0015254">
    <property type="term" value="F:glycerol channel activity"/>
    <property type="evidence" value="ECO:0007669"/>
    <property type="project" value="TreeGrafter"/>
</dbReference>
<feature type="transmembrane region" description="Helical" evidence="10">
    <location>
        <begin position="207"/>
        <end position="225"/>
    </location>
</feature>
<dbReference type="Proteomes" id="UP000759537">
    <property type="component" value="Unassembled WGS sequence"/>
</dbReference>
<name>A0A9P5T6F9_9AGAM</name>
<protein>
    <submittedName>
        <fullName evidence="11">Aquaporin</fullName>
    </submittedName>
</protein>
<evidence type="ECO:0000313" key="12">
    <source>
        <dbReference type="Proteomes" id="UP000759537"/>
    </source>
</evidence>
<dbReference type="NCBIfam" id="TIGR00861">
    <property type="entry name" value="MIP"/>
    <property type="match status" value="1"/>
</dbReference>
<evidence type="ECO:0000256" key="10">
    <source>
        <dbReference type="SAM" id="Phobius"/>
    </source>
</evidence>
<comment type="catalytic activity">
    <reaction evidence="8">
        <text>H2O(in) = H2O(out)</text>
        <dbReference type="Rhea" id="RHEA:29667"/>
        <dbReference type="ChEBI" id="CHEBI:15377"/>
    </reaction>
</comment>
<dbReference type="EMBL" id="WHVB01000012">
    <property type="protein sequence ID" value="KAF8478113.1"/>
    <property type="molecule type" value="Genomic_DNA"/>
</dbReference>
<proteinExistence type="inferred from homology"/>
<dbReference type="PANTHER" id="PTHR43829">
    <property type="entry name" value="AQUAPORIN OR AQUAGLYCEROPORIN RELATED"/>
    <property type="match status" value="1"/>
</dbReference>
<dbReference type="InterPro" id="IPR000425">
    <property type="entry name" value="MIP"/>
</dbReference>
<organism evidence="11 12">
    <name type="scientific">Russula ochroleuca</name>
    <dbReference type="NCBI Taxonomy" id="152965"/>
    <lineage>
        <taxon>Eukaryota</taxon>
        <taxon>Fungi</taxon>
        <taxon>Dikarya</taxon>
        <taxon>Basidiomycota</taxon>
        <taxon>Agaricomycotina</taxon>
        <taxon>Agaricomycetes</taxon>
        <taxon>Russulales</taxon>
        <taxon>Russulaceae</taxon>
        <taxon>Russula</taxon>
    </lineage>
</organism>
<dbReference type="GO" id="GO:0005886">
    <property type="term" value="C:plasma membrane"/>
    <property type="evidence" value="ECO:0007669"/>
    <property type="project" value="TreeGrafter"/>
</dbReference>
<dbReference type="Pfam" id="PF00230">
    <property type="entry name" value="MIP"/>
    <property type="match status" value="1"/>
</dbReference>
<evidence type="ECO:0000313" key="11">
    <source>
        <dbReference type="EMBL" id="KAF8478113.1"/>
    </source>
</evidence>
<evidence type="ECO:0000256" key="8">
    <source>
        <dbReference type="ARBA" id="ARBA00034651"/>
    </source>
</evidence>
<feature type="transmembrane region" description="Helical" evidence="10">
    <location>
        <begin position="264"/>
        <end position="284"/>
    </location>
</feature>
<dbReference type="InterPro" id="IPR023271">
    <property type="entry name" value="Aquaporin-like"/>
</dbReference>
<dbReference type="OrthoDB" id="3222at2759"/>